<keyword evidence="1" id="KW-0472">Membrane</keyword>
<dbReference type="RefSeq" id="XP_052742133.1">
    <property type="nucleotide sequence ID" value="XM_052886173.1"/>
</dbReference>
<proteinExistence type="predicted"/>
<feature type="transmembrane region" description="Helical" evidence="1">
    <location>
        <begin position="85"/>
        <end position="106"/>
    </location>
</feature>
<feature type="transmembrane region" description="Helical" evidence="1">
    <location>
        <begin position="153"/>
        <end position="178"/>
    </location>
</feature>
<feature type="transmembrane region" description="Helical" evidence="1">
    <location>
        <begin position="118"/>
        <end position="147"/>
    </location>
</feature>
<keyword evidence="2" id="KW-1185">Reference proteome</keyword>
<evidence type="ECO:0000313" key="3">
    <source>
        <dbReference type="RefSeq" id="XP_052742133.1"/>
    </source>
</evidence>
<organism evidence="2 3">
    <name type="scientific">Bicyclus anynana</name>
    <name type="common">Squinting bush brown butterfly</name>
    <dbReference type="NCBI Taxonomy" id="110368"/>
    <lineage>
        <taxon>Eukaryota</taxon>
        <taxon>Metazoa</taxon>
        <taxon>Ecdysozoa</taxon>
        <taxon>Arthropoda</taxon>
        <taxon>Hexapoda</taxon>
        <taxon>Insecta</taxon>
        <taxon>Pterygota</taxon>
        <taxon>Neoptera</taxon>
        <taxon>Endopterygota</taxon>
        <taxon>Lepidoptera</taxon>
        <taxon>Glossata</taxon>
        <taxon>Ditrysia</taxon>
        <taxon>Papilionoidea</taxon>
        <taxon>Nymphalidae</taxon>
        <taxon>Satyrinae</taxon>
        <taxon>Satyrini</taxon>
        <taxon>Mycalesina</taxon>
        <taxon>Bicyclus</taxon>
    </lineage>
</organism>
<keyword evidence="1" id="KW-0812">Transmembrane</keyword>
<evidence type="ECO:0000313" key="2">
    <source>
        <dbReference type="Proteomes" id="UP001652582"/>
    </source>
</evidence>
<feature type="transmembrane region" description="Helical" evidence="1">
    <location>
        <begin position="55"/>
        <end position="73"/>
    </location>
</feature>
<keyword evidence="1" id="KW-1133">Transmembrane helix</keyword>
<dbReference type="GeneID" id="112054970"/>
<name>A0ABM3LSX8_BICAN</name>
<sequence length="216" mass="25761">MRCEIPVLLRCCFCFPLRHGLLVWAYVKEVSVRQLSQWRKHHCNTVDAAEQKINLSKKIFSLMFLIFTIWRFSKTYKRLDTSWEVIYPIIITLTVVDILFHVLFIISAHTKDYRKMRIFYRYSIVFLCLNAILFILFISLCIFYIYMSLFIFIFLWSLMLPTFLMILITIVIQIYLIILIKSEVIKLKNNSQFEFVNHAAEEKCTANIDFVTIIPG</sequence>
<protein>
    <submittedName>
        <fullName evidence="3">Uncharacterized protein LOC112054970 isoform X1</fullName>
    </submittedName>
</protein>
<gene>
    <name evidence="3" type="primary">LOC112054970</name>
</gene>
<reference evidence="3" key="1">
    <citation type="submission" date="2025-08" db="UniProtKB">
        <authorList>
            <consortium name="RefSeq"/>
        </authorList>
    </citation>
    <scope>IDENTIFICATION</scope>
</reference>
<evidence type="ECO:0000256" key="1">
    <source>
        <dbReference type="SAM" id="Phobius"/>
    </source>
</evidence>
<dbReference type="Proteomes" id="UP001652582">
    <property type="component" value="Chromosome 16"/>
</dbReference>
<accession>A0ABM3LSX8</accession>